<dbReference type="InterPro" id="IPR000150">
    <property type="entry name" value="Cof"/>
</dbReference>
<dbReference type="PANTHER" id="PTHR10000">
    <property type="entry name" value="PHOSPHOSERINE PHOSPHATASE"/>
    <property type="match status" value="1"/>
</dbReference>
<reference evidence="1" key="2">
    <citation type="journal article" date="2021" name="PeerJ">
        <title>Extensive microbial diversity within the chicken gut microbiome revealed by metagenomics and culture.</title>
        <authorList>
            <person name="Gilroy R."/>
            <person name="Ravi A."/>
            <person name="Getino M."/>
            <person name="Pursley I."/>
            <person name="Horton D.L."/>
            <person name="Alikhan N.F."/>
            <person name="Baker D."/>
            <person name="Gharbi K."/>
            <person name="Hall N."/>
            <person name="Watson M."/>
            <person name="Adriaenssens E.M."/>
            <person name="Foster-Nyarko E."/>
            <person name="Jarju S."/>
            <person name="Secka A."/>
            <person name="Antonio M."/>
            <person name="Oren A."/>
            <person name="Chaudhuri R.R."/>
            <person name="La Ragione R."/>
            <person name="Hildebrand F."/>
            <person name="Pallen M.J."/>
        </authorList>
    </citation>
    <scope>NUCLEOTIDE SEQUENCE</scope>
    <source>
        <strain evidence="1">CHK181-108</strain>
    </source>
</reference>
<dbReference type="Gene3D" id="3.30.1240.10">
    <property type="match status" value="1"/>
</dbReference>
<dbReference type="InterPro" id="IPR023214">
    <property type="entry name" value="HAD_sf"/>
</dbReference>
<dbReference type="NCBIfam" id="TIGR01484">
    <property type="entry name" value="HAD-SF-IIB"/>
    <property type="match status" value="1"/>
</dbReference>
<dbReference type="AlphaFoldDB" id="A0A9D1KPW1"/>
<dbReference type="InterPro" id="IPR036412">
    <property type="entry name" value="HAD-like_sf"/>
</dbReference>
<keyword evidence="1" id="KW-0378">Hydrolase</keyword>
<gene>
    <name evidence="1" type="ORF">IAA60_08965</name>
</gene>
<dbReference type="GO" id="GO:0000287">
    <property type="term" value="F:magnesium ion binding"/>
    <property type="evidence" value="ECO:0007669"/>
    <property type="project" value="TreeGrafter"/>
</dbReference>
<organism evidence="1 2">
    <name type="scientific">Candidatus Ornithomonoglobus intestinigallinarum</name>
    <dbReference type="NCBI Taxonomy" id="2840894"/>
    <lineage>
        <taxon>Bacteria</taxon>
        <taxon>Bacillati</taxon>
        <taxon>Bacillota</taxon>
        <taxon>Clostridia</taxon>
        <taxon>Candidatus Ornithomonoglobus</taxon>
    </lineage>
</organism>
<dbReference type="GO" id="GO:0005829">
    <property type="term" value="C:cytosol"/>
    <property type="evidence" value="ECO:0007669"/>
    <property type="project" value="TreeGrafter"/>
</dbReference>
<dbReference type="Proteomes" id="UP000824165">
    <property type="component" value="Unassembled WGS sequence"/>
</dbReference>
<dbReference type="Gene3D" id="3.40.50.1000">
    <property type="entry name" value="HAD superfamily/HAD-like"/>
    <property type="match status" value="1"/>
</dbReference>
<proteinExistence type="predicted"/>
<evidence type="ECO:0000313" key="1">
    <source>
        <dbReference type="EMBL" id="HIT86013.1"/>
    </source>
</evidence>
<dbReference type="NCBIfam" id="TIGR00099">
    <property type="entry name" value="Cof-subfamily"/>
    <property type="match status" value="1"/>
</dbReference>
<dbReference type="SFLD" id="SFLDS00003">
    <property type="entry name" value="Haloacid_Dehalogenase"/>
    <property type="match status" value="1"/>
</dbReference>
<dbReference type="Pfam" id="PF08282">
    <property type="entry name" value="Hydrolase_3"/>
    <property type="match status" value="1"/>
</dbReference>
<dbReference type="EMBL" id="DVLU01000097">
    <property type="protein sequence ID" value="HIT86013.1"/>
    <property type="molecule type" value="Genomic_DNA"/>
</dbReference>
<name>A0A9D1KPW1_9FIRM</name>
<dbReference type="GO" id="GO:0016791">
    <property type="term" value="F:phosphatase activity"/>
    <property type="evidence" value="ECO:0007669"/>
    <property type="project" value="TreeGrafter"/>
</dbReference>
<dbReference type="SUPFAM" id="SSF56784">
    <property type="entry name" value="HAD-like"/>
    <property type="match status" value="1"/>
</dbReference>
<dbReference type="PANTHER" id="PTHR10000:SF8">
    <property type="entry name" value="HAD SUPERFAMILY HYDROLASE-LIKE, TYPE 3"/>
    <property type="match status" value="1"/>
</dbReference>
<comment type="caution">
    <text evidence="1">The sequence shown here is derived from an EMBL/GenBank/DDBJ whole genome shotgun (WGS) entry which is preliminary data.</text>
</comment>
<reference evidence="1" key="1">
    <citation type="submission" date="2020-10" db="EMBL/GenBank/DDBJ databases">
        <authorList>
            <person name="Gilroy R."/>
        </authorList>
    </citation>
    <scope>NUCLEOTIDE SEQUENCE</scope>
    <source>
        <strain evidence="1">CHK181-108</strain>
    </source>
</reference>
<accession>A0A9D1KPW1</accession>
<dbReference type="InterPro" id="IPR006379">
    <property type="entry name" value="HAD-SF_hydro_IIB"/>
</dbReference>
<dbReference type="SFLD" id="SFLDG01140">
    <property type="entry name" value="C2.B:_Phosphomannomutase_and_P"/>
    <property type="match status" value="1"/>
</dbReference>
<protein>
    <submittedName>
        <fullName evidence="1">Cof-type HAD-IIB family hydrolase</fullName>
    </submittedName>
</protein>
<sequence length="272" mass="30378">MALFDGLLICTDLDDTLLTDDKRVSEENIAALNYFMDNGGLFTFATGRVPAGARLMLDYVVPNAPMVCFNGGAIYDYGTEKFIWQSALDDNALKAVEYVEKAFPPVGIEVCTDEAVYFCRVNRIIEEHKELEHFPDNYKGYKDVTETWRKVIFMVEERDIGTIRKIIDESPFANDYTFMRSSPWYYELLPKGATKGAGMLRLADILGIKHENTIGVGDNENDLTLVSDAGFGVAVANAADIVKKAAELITVDNNSHALKAVIDYISKNKRDK</sequence>
<evidence type="ECO:0000313" key="2">
    <source>
        <dbReference type="Proteomes" id="UP000824165"/>
    </source>
</evidence>